<comment type="caution">
    <text evidence="1">The sequence shown here is derived from an EMBL/GenBank/DDBJ whole genome shotgun (WGS) entry which is preliminary data.</text>
</comment>
<dbReference type="Gene3D" id="3.40.1090.10">
    <property type="entry name" value="Cytosolic phospholipase A2 catalytic domain"/>
    <property type="match status" value="1"/>
</dbReference>
<evidence type="ECO:0000313" key="1">
    <source>
        <dbReference type="EMBL" id="KAK1309403.1"/>
    </source>
</evidence>
<dbReference type="GO" id="GO:0004620">
    <property type="term" value="F:phospholipase activity"/>
    <property type="evidence" value="ECO:0007669"/>
    <property type="project" value="TreeGrafter"/>
</dbReference>
<dbReference type="PANTHER" id="PTHR32176">
    <property type="entry name" value="XYLOSE ISOMERASE"/>
    <property type="match status" value="1"/>
</dbReference>
<dbReference type="GO" id="GO:0047372">
    <property type="term" value="F:monoacylglycerol lipase activity"/>
    <property type="evidence" value="ECO:0007669"/>
    <property type="project" value="TreeGrafter"/>
</dbReference>
<reference evidence="1" key="2">
    <citation type="submission" date="2023-06" db="EMBL/GenBank/DDBJ databases">
        <authorList>
            <person name="Ma L."/>
            <person name="Liu K.-W."/>
            <person name="Li Z."/>
            <person name="Hsiao Y.-Y."/>
            <person name="Qi Y."/>
            <person name="Fu T."/>
            <person name="Tang G."/>
            <person name="Zhang D."/>
            <person name="Sun W.-H."/>
            <person name="Liu D.-K."/>
            <person name="Li Y."/>
            <person name="Chen G.-Z."/>
            <person name="Liu X.-D."/>
            <person name="Liao X.-Y."/>
            <person name="Jiang Y.-T."/>
            <person name="Yu X."/>
            <person name="Hao Y."/>
            <person name="Huang J."/>
            <person name="Zhao X.-W."/>
            <person name="Ke S."/>
            <person name="Chen Y.-Y."/>
            <person name="Wu W.-L."/>
            <person name="Hsu J.-L."/>
            <person name="Lin Y.-F."/>
            <person name="Huang M.-D."/>
            <person name="Li C.-Y."/>
            <person name="Huang L."/>
            <person name="Wang Z.-W."/>
            <person name="Zhao X."/>
            <person name="Zhong W.-Y."/>
            <person name="Peng D.-H."/>
            <person name="Ahmad S."/>
            <person name="Lan S."/>
            <person name="Zhang J.-S."/>
            <person name="Tsai W.-C."/>
            <person name="Van De Peer Y."/>
            <person name="Liu Z.-J."/>
        </authorList>
    </citation>
    <scope>NUCLEOTIDE SEQUENCE</scope>
    <source>
        <strain evidence="1">CP</strain>
        <tissue evidence="1">Leaves</tissue>
    </source>
</reference>
<name>A0AAV9E6U0_ACOCL</name>
<gene>
    <name evidence="1" type="ORF">QJS10_CPA09g00349</name>
</gene>
<dbReference type="AlphaFoldDB" id="A0AAV9E6U0"/>
<accession>A0AAV9E6U0</accession>
<sequence length="51" mass="5749">MAAAQNFTEAMKGPKYNGEYLHSLVRRLLGETRLDKTLANVVIPTFDIKLL</sequence>
<dbReference type="Proteomes" id="UP001180020">
    <property type="component" value="Unassembled WGS sequence"/>
</dbReference>
<protein>
    <submittedName>
        <fullName evidence="1">Uncharacterized protein</fullName>
    </submittedName>
</protein>
<keyword evidence="2" id="KW-1185">Reference proteome</keyword>
<reference evidence="1" key="1">
    <citation type="journal article" date="2023" name="Nat. Commun.">
        <title>Diploid and tetraploid genomes of Acorus and the evolution of monocots.</title>
        <authorList>
            <person name="Ma L."/>
            <person name="Liu K.W."/>
            <person name="Li Z."/>
            <person name="Hsiao Y.Y."/>
            <person name="Qi Y."/>
            <person name="Fu T."/>
            <person name="Tang G.D."/>
            <person name="Zhang D."/>
            <person name="Sun W.H."/>
            <person name="Liu D.K."/>
            <person name="Li Y."/>
            <person name="Chen G.Z."/>
            <person name="Liu X.D."/>
            <person name="Liao X.Y."/>
            <person name="Jiang Y.T."/>
            <person name="Yu X."/>
            <person name="Hao Y."/>
            <person name="Huang J."/>
            <person name="Zhao X.W."/>
            <person name="Ke S."/>
            <person name="Chen Y.Y."/>
            <person name="Wu W.L."/>
            <person name="Hsu J.L."/>
            <person name="Lin Y.F."/>
            <person name="Huang M.D."/>
            <person name="Li C.Y."/>
            <person name="Huang L."/>
            <person name="Wang Z.W."/>
            <person name="Zhao X."/>
            <person name="Zhong W.Y."/>
            <person name="Peng D.H."/>
            <person name="Ahmad S."/>
            <person name="Lan S."/>
            <person name="Zhang J.S."/>
            <person name="Tsai W.C."/>
            <person name="Van de Peer Y."/>
            <person name="Liu Z.J."/>
        </authorList>
    </citation>
    <scope>NUCLEOTIDE SEQUENCE</scope>
    <source>
        <strain evidence="1">CP</strain>
    </source>
</reference>
<evidence type="ECO:0000313" key="2">
    <source>
        <dbReference type="Proteomes" id="UP001180020"/>
    </source>
</evidence>
<dbReference type="EMBL" id="JAUJYO010000009">
    <property type="protein sequence ID" value="KAK1309403.1"/>
    <property type="molecule type" value="Genomic_DNA"/>
</dbReference>
<dbReference type="PANTHER" id="PTHR32176:SF103">
    <property type="entry name" value="OS08G0376550 PROTEIN"/>
    <property type="match status" value="1"/>
</dbReference>
<organism evidence="1 2">
    <name type="scientific">Acorus calamus</name>
    <name type="common">Sweet flag</name>
    <dbReference type="NCBI Taxonomy" id="4465"/>
    <lineage>
        <taxon>Eukaryota</taxon>
        <taxon>Viridiplantae</taxon>
        <taxon>Streptophyta</taxon>
        <taxon>Embryophyta</taxon>
        <taxon>Tracheophyta</taxon>
        <taxon>Spermatophyta</taxon>
        <taxon>Magnoliopsida</taxon>
        <taxon>Liliopsida</taxon>
        <taxon>Acoraceae</taxon>
        <taxon>Acorus</taxon>
    </lineage>
</organism>
<proteinExistence type="predicted"/>